<evidence type="ECO:0000256" key="8">
    <source>
        <dbReference type="ARBA" id="ARBA00022989"/>
    </source>
</evidence>
<keyword evidence="12" id="KW-0739">Sodium transport</keyword>
<organism evidence="19 20">
    <name type="scientific">Serratia fonticola</name>
    <dbReference type="NCBI Taxonomy" id="47917"/>
    <lineage>
        <taxon>Bacteria</taxon>
        <taxon>Pseudomonadati</taxon>
        <taxon>Pseudomonadota</taxon>
        <taxon>Gammaproteobacteria</taxon>
        <taxon>Enterobacterales</taxon>
        <taxon>Yersiniaceae</taxon>
        <taxon>Serratia</taxon>
    </lineage>
</organism>
<feature type="transmembrane region" description="Helical" evidence="18">
    <location>
        <begin position="446"/>
        <end position="463"/>
    </location>
</feature>
<dbReference type="InterPro" id="IPR011849">
    <property type="entry name" value="Na/pantothenate_symporter"/>
</dbReference>
<evidence type="ECO:0000313" key="19">
    <source>
        <dbReference type="EMBL" id="VEI76402.1"/>
    </source>
</evidence>
<evidence type="ECO:0000256" key="18">
    <source>
        <dbReference type="SAM" id="Phobius"/>
    </source>
</evidence>
<accession>A0A3S5F3E4</accession>
<dbReference type="PANTHER" id="PTHR48086:SF4">
    <property type="entry name" value="SODIUM_PANTOTHENATE SYMPORTER"/>
    <property type="match status" value="1"/>
</dbReference>
<evidence type="ECO:0000256" key="5">
    <source>
        <dbReference type="ARBA" id="ARBA00022519"/>
    </source>
</evidence>
<comment type="similarity">
    <text evidence="2 17">Belongs to the sodium:solute symporter (SSF) (TC 2.A.21) family.</text>
</comment>
<proteinExistence type="inferred from homology"/>
<dbReference type="CDD" id="cd10327">
    <property type="entry name" value="SLC5sbd_PanF"/>
    <property type="match status" value="1"/>
</dbReference>
<evidence type="ECO:0000256" key="15">
    <source>
        <dbReference type="ARBA" id="ARBA00071946"/>
    </source>
</evidence>
<dbReference type="InterPro" id="IPR050277">
    <property type="entry name" value="Sodium:Solute_Symporter"/>
</dbReference>
<sequence length="558" mass="60588">MEQRFVQANREARWALGLTLLYLLAWSLAAYLPDSNAGITGLPHWFEMACLLVPLLFIGLCWLMVRGIFRDIPWRIAMQTEVILPLIAYLLLVFGLSVYAYTRRQSGNFLSEYFLGNRSMGGFVLAMTLTATYISASSFIGGPGAAYKYGLGWVLLAMIQLPAVWLSLGVLGKKFAILARRYNAITLNDMLFARYKSRLLVWLASLSLLVAFLGAMTVQFIGGARLLETAAGIPYDTGLLIFGISIALYTAFGGFRASVLNDAMQGLVMLIGTILLLVAVIHAAGGLHSAVDKLQQIDPALVSPQGGDQILSLPFMASFWILVCFGVIGLPHTAVRCISYKDSKAVHRGIILGTIVVAILMFGMHLAGALGRAVLPDLKIPDQVIPTLMITVLPPYAAGIFLAAPMAAIMSTINAQLLQSSATIIKDLYLGVRPLQMNNEKMIKRFSSLTTLILGLLVLLAAWRPPEMIIWLNLLAFGGLEAVFLWPLVLGLYWERANAQGALSSMVTGALCYTLLASFGLQLAGLHPIVPSLLLSLLAFYLGNVYGEKRQLASSLPS</sequence>
<comment type="catalytic activity">
    <reaction evidence="13">
        <text>(R)-pantothenate(in) + Na(+)(in) = (R)-pantothenate(out) + Na(+)(out)</text>
        <dbReference type="Rhea" id="RHEA:29927"/>
        <dbReference type="ChEBI" id="CHEBI:29032"/>
        <dbReference type="ChEBI" id="CHEBI:29101"/>
    </reaction>
    <physiologicalReaction direction="right-to-left" evidence="13">
        <dbReference type="Rhea" id="RHEA:29929"/>
    </physiologicalReaction>
</comment>
<keyword evidence="8 18" id="KW-1133">Transmembrane helix</keyword>
<keyword evidence="10" id="KW-0406">Ion transport</keyword>
<dbReference type="PROSITE" id="PS00457">
    <property type="entry name" value="NA_SOLUT_SYMP_2"/>
    <property type="match status" value="1"/>
</dbReference>
<gene>
    <name evidence="19" type="primary">panF</name>
    <name evidence="19" type="ORF">NCTC13193_05299</name>
</gene>
<dbReference type="Proteomes" id="UP000270487">
    <property type="component" value="Chromosome"/>
</dbReference>
<dbReference type="Gene3D" id="1.20.1730.10">
    <property type="entry name" value="Sodium/glucose cotransporter"/>
    <property type="match status" value="1"/>
</dbReference>
<dbReference type="FunFam" id="1.20.1730.10:FF:000003">
    <property type="entry name" value="Sodium/pantothenate symporter"/>
    <property type="match status" value="1"/>
</dbReference>
<feature type="transmembrane region" description="Helical" evidence="18">
    <location>
        <begin position="469"/>
        <end position="494"/>
    </location>
</feature>
<comment type="function">
    <text evidence="14">Catalyzes the sodium-dependent uptake of extracellular pantothenate.</text>
</comment>
<evidence type="ECO:0000256" key="4">
    <source>
        <dbReference type="ARBA" id="ARBA00022475"/>
    </source>
</evidence>
<feature type="transmembrane region" description="Helical" evidence="18">
    <location>
        <begin position="310"/>
        <end position="330"/>
    </location>
</feature>
<feature type="transmembrane region" description="Helical" evidence="18">
    <location>
        <begin position="82"/>
        <end position="102"/>
    </location>
</feature>
<feature type="transmembrane region" description="Helical" evidence="18">
    <location>
        <begin position="233"/>
        <end position="255"/>
    </location>
</feature>
<dbReference type="PANTHER" id="PTHR48086">
    <property type="entry name" value="SODIUM/PROLINE SYMPORTER-RELATED"/>
    <property type="match status" value="1"/>
</dbReference>
<evidence type="ECO:0000256" key="7">
    <source>
        <dbReference type="ARBA" id="ARBA00022847"/>
    </source>
</evidence>
<dbReference type="AlphaFoldDB" id="A0A3S5F3E4"/>
<dbReference type="InterPro" id="IPR038377">
    <property type="entry name" value="Na/Glc_symporter_sf"/>
</dbReference>
<name>A0A3S5F3E4_SERFO</name>
<keyword evidence="3" id="KW-0813">Transport</keyword>
<dbReference type="NCBIfam" id="NF007918">
    <property type="entry name" value="PRK10633.1"/>
    <property type="match status" value="1"/>
</dbReference>
<dbReference type="GO" id="GO:0015293">
    <property type="term" value="F:symporter activity"/>
    <property type="evidence" value="ECO:0007669"/>
    <property type="project" value="UniProtKB-KW"/>
</dbReference>
<evidence type="ECO:0000313" key="20">
    <source>
        <dbReference type="Proteomes" id="UP000270487"/>
    </source>
</evidence>
<feature type="transmembrane region" description="Helical" evidence="18">
    <location>
        <begin position="529"/>
        <end position="547"/>
    </location>
</feature>
<keyword evidence="9" id="KW-0915">Sodium</keyword>
<feature type="transmembrane region" description="Helical" evidence="18">
    <location>
        <begin position="350"/>
        <end position="375"/>
    </location>
</feature>
<evidence type="ECO:0000256" key="2">
    <source>
        <dbReference type="ARBA" id="ARBA00006434"/>
    </source>
</evidence>
<evidence type="ECO:0000256" key="3">
    <source>
        <dbReference type="ARBA" id="ARBA00022448"/>
    </source>
</evidence>
<dbReference type="PROSITE" id="PS50283">
    <property type="entry name" value="NA_SOLUT_SYMP_3"/>
    <property type="match status" value="1"/>
</dbReference>
<evidence type="ECO:0000256" key="16">
    <source>
        <dbReference type="ARBA" id="ARBA00078588"/>
    </source>
</evidence>
<evidence type="ECO:0000256" key="13">
    <source>
        <dbReference type="ARBA" id="ARBA00052886"/>
    </source>
</evidence>
<dbReference type="GO" id="GO:0036376">
    <property type="term" value="P:sodium ion export across plasma membrane"/>
    <property type="evidence" value="ECO:0007669"/>
    <property type="project" value="InterPro"/>
</dbReference>
<dbReference type="Pfam" id="PF06196">
    <property type="entry name" value="DUF997"/>
    <property type="match status" value="1"/>
</dbReference>
<evidence type="ECO:0000256" key="6">
    <source>
        <dbReference type="ARBA" id="ARBA00022692"/>
    </source>
</evidence>
<feature type="transmembrane region" description="Helical" evidence="18">
    <location>
        <begin position="199"/>
        <end position="221"/>
    </location>
</feature>
<keyword evidence="11 18" id="KW-0472">Membrane</keyword>
<dbReference type="Pfam" id="PF00474">
    <property type="entry name" value="SSF"/>
    <property type="match status" value="1"/>
</dbReference>
<dbReference type="PROSITE" id="PS00456">
    <property type="entry name" value="NA_SOLUT_SYMP_1"/>
    <property type="match status" value="1"/>
</dbReference>
<dbReference type="GO" id="GO:0015081">
    <property type="term" value="F:sodium ion transmembrane transporter activity"/>
    <property type="evidence" value="ECO:0007669"/>
    <property type="project" value="InterPro"/>
</dbReference>
<evidence type="ECO:0000256" key="1">
    <source>
        <dbReference type="ARBA" id="ARBA00004429"/>
    </source>
</evidence>
<feature type="transmembrane region" description="Helical" evidence="18">
    <location>
        <begin position="12"/>
        <end position="33"/>
    </location>
</feature>
<evidence type="ECO:0000256" key="9">
    <source>
        <dbReference type="ARBA" id="ARBA00023053"/>
    </source>
</evidence>
<keyword evidence="4" id="KW-1003">Cell membrane</keyword>
<dbReference type="InterPro" id="IPR001734">
    <property type="entry name" value="Na/solute_symporter"/>
</dbReference>
<evidence type="ECO:0000256" key="17">
    <source>
        <dbReference type="RuleBase" id="RU362091"/>
    </source>
</evidence>
<dbReference type="InterPro" id="IPR010398">
    <property type="entry name" value="DUF997"/>
</dbReference>
<dbReference type="GO" id="GO:0005886">
    <property type="term" value="C:plasma membrane"/>
    <property type="evidence" value="ECO:0007669"/>
    <property type="project" value="UniProtKB-SubCell"/>
</dbReference>
<dbReference type="GO" id="GO:0015233">
    <property type="term" value="F:pantothenate transmembrane transporter activity"/>
    <property type="evidence" value="ECO:0007669"/>
    <property type="project" value="InterPro"/>
</dbReference>
<dbReference type="NCBIfam" id="TIGR02119">
    <property type="entry name" value="panF"/>
    <property type="match status" value="1"/>
</dbReference>
<dbReference type="NCBIfam" id="TIGR00813">
    <property type="entry name" value="sss"/>
    <property type="match status" value="1"/>
</dbReference>
<reference evidence="19 20" key="1">
    <citation type="submission" date="2018-12" db="EMBL/GenBank/DDBJ databases">
        <authorList>
            <consortium name="Pathogen Informatics"/>
        </authorList>
    </citation>
    <scope>NUCLEOTIDE SEQUENCE [LARGE SCALE GENOMIC DNA]</scope>
    <source>
        <strain evidence="19 20">NCTC13193</strain>
    </source>
</reference>
<keyword evidence="7" id="KW-0769">Symport</keyword>
<dbReference type="InterPro" id="IPR018212">
    <property type="entry name" value="Na/solute_symporter_CS"/>
</dbReference>
<evidence type="ECO:0000256" key="14">
    <source>
        <dbReference type="ARBA" id="ARBA00058214"/>
    </source>
</evidence>
<evidence type="ECO:0000256" key="10">
    <source>
        <dbReference type="ARBA" id="ARBA00023065"/>
    </source>
</evidence>
<feature type="transmembrane region" description="Helical" evidence="18">
    <location>
        <begin position="501"/>
        <end position="523"/>
    </location>
</feature>
<protein>
    <recommendedName>
        <fullName evidence="15">Sodium/pantothenate symporter</fullName>
    </recommendedName>
    <alternativeName>
        <fullName evidence="16">Pantothenate permease</fullName>
    </alternativeName>
</protein>
<comment type="subcellular location">
    <subcellularLocation>
        <location evidence="1">Cell inner membrane</location>
        <topology evidence="1">Multi-pass membrane protein</topology>
    </subcellularLocation>
</comment>
<keyword evidence="6 18" id="KW-0812">Transmembrane</keyword>
<dbReference type="EMBL" id="LR134492">
    <property type="protein sequence ID" value="VEI76402.1"/>
    <property type="molecule type" value="Genomic_DNA"/>
</dbReference>
<feature type="transmembrane region" description="Helical" evidence="18">
    <location>
        <begin position="45"/>
        <end position="70"/>
    </location>
</feature>
<feature type="transmembrane region" description="Helical" evidence="18">
    <location>
        <begin position="395"/>
        <end position="418"/>
    </location>
</feature>
<evidence type="ECO:0000256" key="12">
    <source>
        <dbReference type="ARBA" id="ARBA00023201"/>
    </source>
</evidence>
<keyword evidence="5" id="KW-0997">Cell inner membrane</keyword>
<evidence type="ECO:0000256" key="11">
    <source>
        <dbReference type="ARBA" id="ARBA00023136"/>
    </source>
</evidence>
<feature type="transmembrane region" description="Helical" evidence="18">
    <location>
        <begin position="151"/>
        <end position="171"/>
    </location>
</feature>
<feature type="transmembrane region" description="Helical" evidence="18">
    <location>
        <begin position="267"/>
        <end position="290"/>
    </location>
</feature>